<evidence type="ECO:0000256" key="4">
    <source>
        <dbReference type="ARBA" id="ARBA00022837"/>
    </source>
</evidence>
<comment type="similarity">
    <text evidence="1">Belongs to the sulfatase family.</text>
</comment>
<dbReference type="RefSeq" id="WP_013042784.1">
    <property type="nucleotide sequence ID" value="NC_014008.1"/>
</dbReference>
<dbReference type="Pfam" id="PF00884">
    <property type="entry name" value="Sulfatase"/>
    <property type="match status" value="1"/>
</dbReference>
<gene>
    <name evidence="7" type="ordered locus">Caka_1040</name>
</gene>
<dbReference type="InterPro" id="IPR017850">
    <property type="entry name" value="Alkaline_phosphatase_core_sf"/>
</dbReference>
<keyword evidence="4" id="KW-0106">Calcium</keyword>
<dbReference type="PROSITE" id="PS51257">
    <property type="entry name" value="PROKAR_LIPOPROTEIN"/>
    <property type="match status" value="1"/>
</dbReference>
<keyword evidence="5" id="KW-0732">Signal</keyword>
<dbReference type="PANTHER" id="PTHR42693">
    <property type="entry name" value="ARYLSULFATASE FAMILY MEMBER"/>
    <property type="match status" value="1"/>
</dbReference>
<evidence type="ECO:0000256" key="3">
    <source>
        <dbReference type="ARBA" id="ARBA00022801"/>
    </source>
</evidence>
<dbReference type="SUPFAM" id="SSF53649">
    <property type="entry name" value="Alkaline phosphatase-like"/>
    <property type="match status" value="1"/>
</dbReference>
<dbReference type="Gene3D" id="3.30.1120.10">
    <property type="match status" value="1"/>
</dbReference>
<dbReference type="InterPro" id="IPR024607">
    <property type="entry name" value="Sulfatase_CS"/>
</dbReference>
<dbReference type="OrthoDB" id="9803751at2"/>
<dbReference type="PROSITE" id="PS00149">
    <property type="entry name" value="SULFATASE_2"/>
    <property type="match status" value="1"/>
</dbReference>
<keyword evidence="2" id="KW-0479">Metal-binding</keyword>
<evidence type="ECO:0000259" key="6">
    <source>
        <dbReference type="Pfam" id="PF00884"/>
    </source>
</evidence>
<keyword evidence="8" id="KW-1185">Reference proteome</keyword>
<organism evidence="7 8">
    <name type="scientific">Coraliomargarita akajimensis (strain DSM 45221 / IAM 15411 / JCM 23193 / KCTC 12865 / 04OKA010-24)</name>
    <dbReference type="NCBI Taxonomy" id="583355"/>
    <lineage>
        <taxon>Bacteria</taxon>
        <taxon>Pseudomonadati</taxon>
        <taxon>Verrucomicrobiota</taxon>
        <taxon>Opitutia</taxon>
        <taxon>Puniceicoccales</taxon>
        <taxon>Coraliomargaritaceae</taxon>
        <taxon>Coraliomargarita</taxon>
    </lineage>
</organism>
<dbReference type="InterPro" id="IPR000917">
    <property type="entry name" value="Sulfatase_N"/>
</dbReference>
<protein>
    <submittedName>
        <fullName evidence="7">Sulfatase</fullName>
    </submittedName>
</protein>
<dbReference type="Proteomes" id="UP000000925">
    <property type="component" value="Chromosome"/>
</dbReference>
<evidence type="ECO:0000256" key="2">
    <source>
        <dbReference type="ARBA" id="ARBA00022723"/>
    </source>
</evidence>
<dbReference type="InterPro" id="IPR050738">
    <property type="entry name" value="Sulfatase"/>
</dbReference>
<feature type="chain" id="PRO_5003070707" evidence="5">
    <location>
        <begin position="20"/>
        <end position="546"/>
    </location>
</feature>
<reference evidence="7 8" key="1">
    <citation type="journal article" date="2010" name="Stand. Genomic Sci.">
        <title>Complete genome sequence of Coraliomargarita akajimensis type strain (04OKA010-24).</title>
        <authorList>
            <person name="Mavromatis K."/>
            <person name="Abt B."/>
            <person name="Brambilla E."/>
            <person name="Lapidus A."/>
            <person name="Copeland A."/>
            <person name="Deshpande S."/>
            <person name="Nolan M."/>
            <person name="Lucas S."/>
            <person name="Tice H."/>
            <person name="Cheng J.F."/>
            <person name="Han C."/>
            <person name="Detter J.C."/>
            <person name="Woyke T."/>
            <person name="Goodwin L."/>
            <person name="Pitluck S."/>
            <person name="Held B."/>
            <person name="Brettin T."/>
            <person name="Tapia R."/>
            <person name="Ivanova N."/>
            <person name="Mikhailova N."/>
            <person name="Pati A."/>
            <person name="Liolios K."/>
            <person name="Chen A."/>
            <person name="Palaniappan K."/>
            <person name="Land M."/>
            <person name="Hauser L."/>
            <person name="Chang Y.J."/>
            <person name="Jeffries C.D."/>
            <person name="Rohde M."/>
            <person name="Goker M."/>
            <person name="Bristow J."/>
            <person name="Eisen J.A."/>
            <person name="Markowitz V."/>
            <person name="Hugenholtz P."/>
            <person name="Klenk H.P."/>
            <person name="Kyrpides N.C."/>
        </authorList>
    </citation>
    <scope>NUCLEOTIDE SEQUENCE [LARGE SCALE GENOMIC DNA]</scope>
    <source>
        <strain evidence="8">DSM 45221 / IAM 15411 / JCM 23193 / KCTC 12865</strain>
    </source>
</reference>
<evidence type="ECO:0000313" key="7">
    <source>
        <dbReference type="EMBL" id="ADE54062.1"/>
    </source>
</evidence>
<sequence>MKLPILLSSLALLACQLTASSRPSFLFIMLDDIGVGQCQFNNDELTVEDFDPYFVELVKQRQDYSPQQALDFSKRAMPNLTRLANEGIIFDRAYAASSLCAPARLAVATGKIPPDAGVFTNMDVETDGIKADEHLVQPLQDSGYVTAHIGKWHIGKRDYSIIRRELDAAGIQENIYFFDLRNSQPQMYNRVWEAGYYGSVVDAQNPLNHGFDYYYGYNNWASQFYDSTLVWEDFEHAGRQAGYNTEVFTEKAIDFIQQQSSQEQPFYLQLHYHAVHDYLEPNAPDRYWNGFRSPSYTLSNFYAHINAVDQNVQRIIDYLEQSGQLANTIIVFTSDNGAMAGGPNTLPGNAPYSGHKGMFNQGGIRVPFFIYWAQGIEHATRSDALVSTMDILPTCLAAAGLQVPSAIDGKSLLPILTGNTSAEIRDHLLWAGIHAHAWGFESNRSLVTKNKERNQAPGGWAVVKGNYALRFTGTVAPELYADRPNGEAAQLHLFDLETDPSESTDIKEQLPEIASTMKRLYETRAAGFSAPVVWSQDKWQELLPDN</sequence>
<dbReference type="GO" id="GO:0046872">
    <property type="term" value="F:metal ion binding"/>
    <property type="evidence" value="ECO:0007669"/>
    <property type="project" value="UniProtKB-KW"/>
</dbReference>
<proteinExistence type="inferred from homology"/>
<feature type="domain" description="Sulfatase N-terminal" evidence="6">
    <location>
        <begin position="24"/>
        <end position="400"/>
    </location>
</feature>
<dbReference type="AlphaFoldDB" id="D5EHM1"/>
<dbReference type="KEGG" id="caa:Caka_1040"/>
<accession>D5EHM1</accession>
<dbReference type="EMBL" id="CP001998">
    <property type="protein sequence ID" value="ADE54062.1"/>
    <property type="molecule type" value="Genomic_DNA"/>
</dbReference>
<evidence type="ECO:0000256" key="1">
    <source>
        <dbReference type="ARBA" id="ARBA00008779"/>
    </source>
</evidence>
<dbReference type="STRING" id="583355.Caka_1040"/>
<keyword evidence="3" id="KW-0378">Hydrolase</keyword>
<name>D5EHM1_CORAD</name>
<dbReference type="eggNOG" id="COG3119">
    <property type="taxonomic scope" value="Bacteria"/>
</dbReference>
<dbReference type="PANTHER" id="PTHR42693:SF53">
    <property type="entry name" value="ENDO-4-O-SULFATASE"/>
    <property type="match status" value="1"/>
</dbReference>
<evidence type="ECO:0000256" key="5">
    <source>
        <dbReference type="SAM" id="SignalP"/>
    </source>
</evidence>
<evidence type="ECO:0000313" key="8">
    <source>
        <dbReference type="Proteomes" id="UP000000925"/>
    </source>
</evidence>
<dbReference type="Gene3D" id="3.40.720.10">
    <property type="entry name" value="Alkaline Phosphatase, subunit A"/>
    <property type="match status" value="1"/>
</dbReference>
<dbReference type="GO" id="GO:0004065">
    <property type="term" value="F:arylsulfatase activity"/>
    <property type="evidence" value="ECO:0007669"/>
    <property type="project" value="TreeGrafter"/>
</dbReference>
<feature type="signal peptide" evidence="5">
    <location>
        <begin position="1"/>
        <end position="19"/>
    </location>
</feature>
<dbReference type="HOGENOM" id="CLU_006332_10_2_0"/>